<evidence type="ECO:0000313" key="1">
    <source>
        <dbReference type="EMBL" id="NMF10279.1"/>
    </source>
</evidence>
<reference evidence="1 2" key="1">
    <citation type="submission" date="2020-04" db="EMBL/GenBank/DDBJ databases">
        <authorList>
            <person name="Hitch T.C.A."/>
            <person name="Wylensek D."/>
            <person name="Clavel T."/>
        </authorList>
    </citation>
    <scope>NUCLEOTIDE SEQUENCE [LARGE SCALE GENOMIC DNA]</scope>
    <source>
        <strain evidence="1 2">BL-383-APC-2I</strain>
    </source>
</reference>
<dbReference type="AlphaFoldDB" id="A0A7X9XU43"/>
<proteinExistence type="predicted"/>
<dbReference type="EMBL" id="JABAGA010000009">
    <property type="protein sequence ID" value="NMF10279.1"/>
    <property type="molecule type" value="Genomic_DNA"/>
</dbReference>
<dbReference type="RefSeq" id="WP_168938413.1">
    <property type="nucleotide sequence ID" value="NZ_JABAGA010000009.1"/>
</dbReference>
<gene>
    <name evidence="1" type="ORF">HF852_11840</name>
</gene>
<sequence length="100" mass="11056">MNIEPDLIKNSDGTFSVFTAPVSTAGSVVAVAPDQATALQIINDLRDHYDLVKDIASQCRLRSFHGRSDITGHHVSTFAAPNDAHKWIAENWRRTRKAGR</sequence>
<evidence type="ECO:0000313" key="2">
    <source>
        <dbReference type="Proteomes" id="UP000589552"/>
    </source>
</evidence>
<dbReference type="Proteomes" id="UP000589552">
    <property type="component" value="Unassembled WGS sequence"/>
</dbReference>
<accession>A0A7X9XU43</accession>
<name>A0A7X9XU43_9CORY</name>
<organism evidence="1 2">
    <name type="scientific">Corynebacterium xerosis</name>
    <dbReference type="NCBI Taxonomy" id="1725"/>
    <lineage>
        <taxon>Bacteria</taxon>
        <taxon>Bacillati</taxon>
        <taxon>Actinomycetota</taxon>
        <taxon>Actinomycetes</taxon>
        <taxon>Mycobacteriales</taxon>
        <taxon>Corynebacteriaceae</taxon>
        <taxon>Corynebacterium</taxon>
    </lineage>
</organism>
<protein>
    <submittedName>
        <fullName evidence="1">Uncharacterized protein</fullName>
    </submittedName>
</protein>
<comment type="caution">
    <text evidence="1">The sequence shown here is derived from an EMBL/GenBank/DDBJ whole genome shotgun (WGS) entry which is preliminary data.</text>
</comment>